<name>A0ABS9K5C1_9RHOO</name>
<evidence type="ECO:0000256" key="2">
    <source>
        <dbReference type="ARBA" id="ARBA00022475"/>
    </source>
</evidence>
<gene>
    <name evidence="14" type="ORF">LZ012_15350</name>
</gene>
<keyword evidence="3" id="KW-0997">Cell inner membrane</keyword>
<evidence type="ECO:0000256" key="4">
    <source>
        <dbReference type="ARBA" id="ARBA00022692"/>
    </source>
</evidence>
<accession>A0ABS9K5C1</accession>
<evidence type="ECO:0000256" key="10">
    <source>
        <dbReference type="SAM" id="Phobius"/>
    </source>
</evidence>
<feature type="transmembrane region" description="Helical" evidence="10">
    <location>
        <begin position="188"/>
        <end position="213"/>
    </location>
</feature>
<dbReference type="Pfam" id="PF00672">
    <property type="entry name" value="HAMP"/>
    <property type="match status" value="1"/>
</dbReference>
<dbReference type="SMART" id="SM01049">
    <property type="entry name" value="Cache_2"/>
    <property type="match status" value="1"/>
</dbReference>
<dbReference type="PRINTS" id="PR00260">
    <property type="entry name" value="CHEMTRNSDUCR"/>
</dbReference>
<dbReference type="InterPro" id="IPR004089">
    <property type="entry name" value="MCPsignal_dom"/>
</dbReference>
<dbReference type="InterPro" id="IPR000727">
    <property type="entry name" value="T_SNARE_dom"/>
</dbReference>
<proteinExistence type="inferred from homology"/>
<dbReference type="PANTHER" id="PTHR32089:SF112">
    <property type="entry name" value="LYSOZYME-LIKE PROTEIN-RELATED"/>
    <property type="match status" value="1"/>
</dbReference>
<dbReference type="SMART" id="SM00304">
    <property type="entry name" value="HAMP"/>
    <property type="match status" value="1"/>
</dbReference>
<feature type="domain" description="HAMP" evidence="13">
    <location>
        <begin position="211"/>
        <end position="264"/>
    </location>
</feature>
<evidence type="ECO:0000259" key="11">
    <source>
        <dbReference type="PROSITE" id="PS50111"/>
    </source>
</evidence>
<dbReference type="Gene3D" id="1.10.287.950">
    <property type="entry name" value="Methyl-accepting chemotaxis protein"/>
    <property type="match status" value="1"/>
</dbReference>
<dbReference type="RefSeq" id="WP_275711700.1">
    <property type="nucleotide sequence ID" value="NZ_JAKLTN010000002.1"/>
</dbReference>
<feature type="domain" description="T-SNARE coiled-coil homology" evidence="12">
    <location>
        <begin position="456"/>
        <end position="518"/>
    </location>
</feature>
<dbReference type="SMART" id="SM00283">
    <property type="entry name" value="MA"/>
    <property type="match status" value="1"/>
</dbReference>
<dbReference type="Pfam" id="PF00015">
    <property type="entry name" value="MCPsignal"/>
    <property type="match status" value="1"/>
</dbReference>
<keyword evidence="4 10" id="KW-0812">Transmembrane</keyword>
<dbReference type="PROSITE" id="PS50885">
    <property type="entry name" value="HAMP"/>
    <property type="match status" value="1"/>
</dbReference>
<dbReference type="PANTHER" id="PTHR32089">
    <property type="entry name" value="METHYL-ACCEPTING CHEMOTAXIS PROTEIN MCPB"/>
    <property type="match status" value="1"/>
</dbReference>
<dbReference type="InterPro" id="IPR003660">
    <property type="entry name" value="HAMP_dom"/>
</dbReference>
<keyword evidence="2" id="KW-1003">Cell membrane</keyword>
<organism evidence="14 15">
    <name type="scientific">Dechloromonas hankyongensis</name>
    <dbReference type="NCBI Taxonomy" id="2908002"/>
    <lineage>
        <taxon>Bacteria</taxon>
        <taxon>Pseudomonadati</taxon>
        <taxon>Pseudomonadota</taxon>
        <taxon>Betaproteobacteria</taxon>
        <taxon>Rhodocyclales</taxon>
        <taxon>Azonexaceae</taxon>
        <taxon>Dechloromonas</taxon>
    </lineage>
</organism>
<dbReference type="Proteomes" id="UP001165384">
    <property type="component" value="Unassembled WGS sequence"/>
</dbReference>
<evidence type="ECO:0000256" key="6">
    <source>
        <dbReference type="ARBA" id="ARBA00023136"/>
    </source>
</evidence>
<sequence>MLSQLKIRHRLALLVAGALVLMLATAGYGLHVLRNSILEDRRAETREIVNTAYSIAEHYGKRAESGELPLETAREMAQATIAAMRYEGDNYFSQYDTSYHMVRHPFKAELNGKDLSELKDSTGKRIVYELVEVAKRGQGEFVEYLWPRGADKTPLPKLATARLYAPWGLVIQSGIYIDDVDAQFHRQAAIIGGGIALGMLLLVGLSWWIAIGISAPLAHLNGRMDEIAAGGDLREPIRVASGGELGAMALAFNTLMQRIGGVIRETADGSQQLRAASEQLSSSIRRIEQSSARQSDAAASTAATVEQITQSIGSTTVGLQQLSGFTDQSRTLTQDGRHVVDRAAGEMARIADSVTTSAQAVDQLGAASRQISDIVAVIREIADQTNLLALNAAIEAARAGESGRGFAVVADEVRKLAERTAQSTQQISQMISGIQGQTEQAVAGIREVSDMALHGVKLAGQAGDAVSRIDGSVGEVRQVVADIAHAANEQHQASNTISSHIEDISRQAHDNATAIRDVAAAALGLQRMAERMQVGIAYFKA</sequence>
<dbReference type="EMBL" id="JAKLTN010000002">
    <property type="protein sequence ID" value="MCG2578369.1"/>
    <property type="molecule type" value="Genomic_DNA"/>
</dbReference>
<evidence type="ECO:0000313" key="14">
    <source>
        <dbReference type="EMBL" id="MCG2578369.1"/>
    </source>
</evidence>
<comment type="caution">
    <text evidence="14">The sequence shown here is derived from an EMBL/GenBank/DDBJ whole genome shotgun (WGS) entry which is preliminary data.</text>
</comment>
<evidence type="ECO:0000313" key="15">
    <source>
        <dbReference type="Proteomes" id="UP001165384"/>
    </source>
</evidence>
<evidence type="ECO:0000256" key="9">
    <source>
        <dbReference type="PROSITE-ProRule" id="PRU00284"/>
    </source>
</evidence>
<keyword evidence="5 10" id="KW-1133">Transmembrane helix</keyword>
<comment type="similarity">
    <text evidence="8">Belongs to the methyl-accepting chemotaxis (MCP) protein family.</text>
</comment>
<protein>
    <submittedName>
        <fullName evidence="14">Methyl-accepting chemotaxis protein</fullName>
    </submittedName>
</protein>
<dbReference type="CDD" id="cd11386">
    <property type="entry name" value="MCP_signal"/>
    <property type="match status" value="1"/>
</dbReference>
<feature type="domain" description="Methyl-accepting transducer" evidence="11">
    <location>
        <begin position="269"/>
        <end position="505"/>
    </location>
</feature>
<dbReference type="Pfam" id="PF17200">
    <property type="entry name" value="sCache_2"/>
    <property type="match status" value="1"/>
</dbReference>
<dbReference type="InterPro" id="IPR004090">
    <property type="entry name" value="Chemotax_Me-accpt_rcpt"/>
</dbReference>
<evidence type="ECO:0000256" key="3">
    <source>
        <dbReference type="ARBA" id="ARBA00022519"/>
    </source>
</evidence>
<evidence type="ECO:0000256" key="1">
    <source>
        <dbReference type="ARBA" id="ARBA00004429"/>
    </source>
</evidence>
<keyword evidence="7 9" id="KW-0807">Transducer</keyword>
<dbReference type="CDD" id="cd06225">
    <property type="entry name" value="HAMP"/>
    <property type="match status" value="1"/>
</dbReference>
<evidence type="ECO:0000259" key="12">
    <source>
        <dbReference type="PROSITE" id="PS50192"/>
    </source>
</evidence>
<keyword evidence="6 10" id="KW-0472">Membrane</keyword>
<dbReference type="PROSITE" id="PS50192">
    <property type="entry name" value="T_SNARE"/>
    <property type="match status" value="1"/>
</dbReference>
<keyword evidence="15" id="KW-1185">Reference proteome</keyword>
<dbReference type="PROSITE" id="PS50111">
    <property type="entry name" value="CHEMOTAXIS_TRANSDUC_2"/>
    <property type="match status" value="1"/>
</dbReference>
<evidence type="ECO:0000256" key="8">
    <source>
        <dbReference type="ARBA" id="ARBA00029447"/>
    </source>
</evidence>
<evidence type="ECO:0000259" key="13">
    <source>
        <dbReference type="PROSITE" id="PS50885"/>
    </source>
</evidence>
<dbReference type="Gene3D" id="3.30.450.20">
    <property type="entry name" value="PAS domain"/>
    <property type="match status" value="1"/>
</dbReference>
<dbReference type="InterPro" id="IPR033480">
    <property type="entry name" value="sCache_2"/>
</dbReference>
<comment type="subcellular location">
    <subcellularLocation>
        <location evidence="1">Cell inner membrane</location>
        <topology evidence="1">Multi-pass membrane protein</topology>
    </subcellularLocation>
</comment>
<evidence type="ECO:0000256" key="7">
    <source>
        <dbReference type="ARBA" id="ARBA00023224"/>
    </source>
</evidence>
<dbReference type="SUPFAM" id="SSF58104">
    <property type="entry name" value="Methyl-accepting chemotaxis protein (MCP) signaling domain"/>
    <property type="match status" value="1"/>
</dbReference>
<reference evidence="14" key="1">
    <citation type="submission" date="2022-01" db="EMBL/GenBank/DDBJ databases">
        <authorList>
            <person name="Jo J.-H."/>
            <person name="Im W.-T."/>
        </authorList>
    </citation>
    <scope>NUCLEOTIDE SEQUENCE</scope>
    <source>
        <strain evidence="14">XY25</strain>
    </source>
</reference>
<evidence type="ECO:0000256" key="5">
    <source>
        <dbReference type="ARBA" id="ARBA00022989"/>
    </source>
</evidence>